<dbReference type="RefSeq" id="XP_007766162.1">
    <property type="nucleotide sequence ID" value="XM_007767972.1"/>
</dbReference>
<evidence type="ECO:0000313" key="1">
    <source>
        <dbReference type="EMBL" id="EIW84470.1"/>
    </source>
</evidence>
<accession>A0A5M3MZ96</accession>
<reference evidence="2" key="1">
    <citation type="journal article" date="2012" name="Science">
        <title>The Paleozoic origin of enzymatic lignin decomposition reconstructed from 31 fungal genomes.</title>
        <authorList>
            <person name="Floudas D."/>
            <person name="Binder M."/>
            <person name="Riley R."/>
            <person name="Barry K."/>
            <person name="Blanchette R.A."/>
            <person name="Henrissat B."/>
            <person name="Martinez A.T."/>
            <person name="Otillar R."/>
            <person name="Spatafora J.W."/>
            <person name="Yadav J.S."/>
            <person name="Aerts A."/>
            <person name="Benoit I."/>
            <person name="Boyd A."/>
            <person name="Carlson A."/>
            <person name="Copeland A."/>
            <person name="Coutinho P.M."/>
            <person name="de Vries R.P."/>
            <person name="Ferreira P."/>
            <person name="Findley K."/>
            <person name="Foster B."/>
            <person name="Gaskell J."/>
            <person name="Glotzer D."/>
            <person name="Gorecki P."/>
            <person name="Heitman J."/>
            <person name="Hesse C."/>
            <person name="Hori C."/>
            <person name="Igarashi K."/>
            <person name="Jurgens J.A."/>
            <person name="Kallen N."/>
            <person name="Kersten P."/>
            <person name="Kohler A."/>
            <person name="Kuees U."/>
            <person name="Kumar T.K.A."/>
            <person name="Kuo A."/>
            <person name="LaButti K."/>
            <person name="Larrondo L.F."/>
            <person name="Lindquist E."/>
            <person name="Ling A."/>
            <person name="Lombard V."/>
            <person name="Lucas S."/>
            <person name="Lundell T."/>
            <person name="Martin R."/>
            <person name="McLaughlin D.J."/>
            <person name="Morgenstern I."/>
            <person name="Morin E."/>
            <person name="Murat C."/>
            <person name="Nagy L.G."/>
            <person name="Nolan M."/>
            <person name="Ohm R.A."/>
            <person name="Patyshakuliyeva A."/>
            <person name="Rokas A."/>
            <person name="Ruiz-Duenas F.J."/>
            <person name="Sabat G."/>
            <person name="Salamov A."/>
            <person name="Samejima M."/>
            <person name="Schmutz J."/>
            <person name="Slot J.C."/>
            <person name="St John F."/>
            <person name="Stenlid J."/>
            <person name="Sun H."/>
            <person name="Sun S."/>
            <person name="Syed K."/>
            <person name="Tsang A."/>
            <person name="Wiebenga A."/>
            <person name="Young D."/>
            <person name="Pisabarro A."/>
            <person name="Eastwood D.C."/>
            <person name="Martin F."/>
            <person name="Cullen D."/>
            <person name="Grigoriev I.V."/>
            <person name="Hibbett D.S."/>
        </authorList>
    </citation>
    <scope>NUCLEOTIDE SEQUENCE [LARGE SCALE GENOMIC DNA]</scope>
    <source>
        <strain evidence="2">RWD-64-598 SS2</strain>
    </source>
</reference>
<dbReference type="EMBL" id="JH711575">
    <property type="protein sequence ID" value="EIW84470.1"/>
    <property type="molecule type" value="Genomic_DNA"/>
</dbReference>
<dbReference type="GeneID" id="19202858"/>
<dbReference type="AlphaFoldDB" id="A0A5M3MZ96"/>
<organism evidence="1 2">
    <name type="scientific">Coniophora puteana (strain RWD-64-598)</name>
    <name type="common">Brown rot fungus</name>
    <dbReference type="NCBI Taxonomy" id="741705"/>
    <lineage>
        <taxon>Eukaryota</taxon>
        <taxon>Fungi</taxon>
        <taxon>Dikarya</taxon>
        <taxon>Basidiomycota</taxon>
        <taxon>Agaricomycotina</taxon>
        <taxon>Agaricomycetes</taxon>
        <taxon>Agaricomycetidae</taxon>
        <taxon>Boletales</taxon>
        <taxon>Coniophorineae</taxon>
        <taxon>Coniophoraceae</taxon>
        <taxon>Coniophora</taxon>
    </lineage>
</organism>
<dbReference type="Proteomes" id="UP000053558">
    <property type="component" value="Unassembled WGS sequence"/>
</dbReference>
<sequence>MSFAHVNNLPCSHAQSEALSLSDGSESPPLYSTPNHAFMSSQTTVINTTLEKDFTVNFNCGHLGMNIVGNSDVTEARVRCLSECCVDILYDKVIEGLFAPAWRKEFQALVALAVSNEVNDIYKDDTFATFFHSCAAEEVARALEAAKVRQTYQAAQRRTGSSFRRAHRGLSVPLEEMPLGDVSSAGPLEGIELTCLGMMNPTRRPMGVIPGDRIINRNVNPTMRRLISRLPKRDVVLPNRASVTYFTLPSKSTAPFYWVPYGHAIGVFSGESRISPSGPLLTALNPTPAIQWTKPMTCSRMP</sequence>
<proteinExistence type="predicted"/>
<gene>
    <name evidence="1" type="ORF">CONPUDRAFT_151489</name>
</gene>
<dbReference type="KEGG" id="cput:CONPUDRAFT_151489"/>
<comment type="caution">
    <text evidence="1">The sequence shown here is derived from an EMBL/GenBank/DDBJ whole genome shotgun (WGS) entry which is preliminary data.</text>
</comment>
<protein>
    <submittedName>
        <fullName evidence="1">Uncharacterized protein</fullName>
    </submittedName>
</protein>
<evidence type="ECO:0000313" key="2">
    <source>
        <dbReference type="Proteomes" id="UP000053558"/>
    </source>
</evidence>
<name>A0A5M3MZ96_CONPW</name>
<keyword evidence="2" id="KW-1185">Reference proteome</keyword>